<feature type="region of interest" description="Disordered" evidence="1">
    <location>
        <begin position="1"/>
        <end position="21"/>
    </location>
</feature>
<feature type="region of interest" description="Disordered" evidence="1">
    <location>
        <begin position="231"/>
        <end position="255"/>
    </location>
</feature>
<dbReference type="Proteomes" id="UP001251528">
    <property type="component" value="Unassembled WGS sequence"/>
</dbReference>
<accession>A0AAJ0CHV4</accession>
<feature type="compositionally biased region" description="Low complexity" evidence="1">
    <location>
        <begin position="234"/>
        <end position="249"/>
    </location>
</feature>
<reference evidence="2" key="1">
    <citation type="submission" date="2023-06" db="EMBL/GenBank/DDBJ databases">
        <title>Conoideocrella luteorostrata (Hypocreales: Clavicipitaceae), a potential biocontrol fungus for elongate hemlock scale in United States Christmas tree production areas.</title>
        <authorList>
            <person name="Barrett H."/>
            <person name="Lovett B."/>
            <person name="Macias A.M."/>
            <person name="Stajich J.E."/>
            <person name="Kasson M.T."/>
        </authorList>
    </citation>
    <scope>NUCLEOTIDE SEQUENCE</scope>
    <source>
        <strain evidence="2">ARSEF 14590</strain>
    </source>
</reference>
<dbReference type="EMBL" id="JASWJB010000241">
    <property type="protein sequence ID" value="KAK2592862.1"/>
    <property type="molecule type" value="Genomic_DNA"/>
</dbReference>
<protein>
    <submittedName>
        <fullName evidence="2">Uncharacterized protein</fullName>
    </submittedName>
</protein>
<organism evidence="2 3">
    <name type="scientific">Conoideocrella luteorostrata</name>
    <dbReference type="NCBI Taxonomy" id="1105319"/>
    <lineage>
        <taxon>Eukaryota</taxon>
        <taxon>Fungi</taxon>
        <taxon>Dikarya</taxon>
        <taxon>Ascomycota</taxon>
        <taxon>Pezizomycotina</taxon>
        <taxon>Sordariomycetes</taxon>
        <taxon>Hypocreomycetidae</taxon>
        <taxon>Hypocreales</taxon>
        <taxon>Clavicipitaceae</taxon>
        <taxon>Conoideocrella</taxon>
    </lineage>
</organism>
<evidence type="ECO:0000313" key="2">
    <source>
        <dbReference type="EMBL" id="KAK2592862.1"/>
    </source>
</evidence>
<dbReference type="AlphaFoldDB" id="A0AAJ0CHV4"/>
<proteinExistence type="predicted"/>
<feature type="compositionally biased region" description="Basic and acidic residues" evidence="1">
    <location>
        <begin position="310"/>
        <end position="331"/>
    </location>
</feature>
<sequence>MSDSGDPLPELDAISDRANDPPFPDVESTYVKYLGQWLQKDIDDLEAIANANYNSLLPRPIDPGVVFDLLKVRKSLDTARELAETAEDWITRFSGTWMKGLSSSSAFDGDRATVDKNTSVRKLEIACRYLARSLLRDDMAVNIAQLHSHSAVLDIAGAVLQSNSSDSDAKYVSFLHQNIKTEELADITILQTLMGLTGRQYGEPELFRTIADIKAYQEDFDGAAEDFGRALETSSYPQSRSSSSVDGSSQGLTVHNDLPREQDAVLAENDQPSGFKAQIIFRRAHVYLSRACGWVDGCFPSSESSTPRAHQPDHGGREEKPSQSLSEEQRNSKTQVKRWAEKALNEFMHFLSHFDYSPNVPKQMKPSLTGSKPLPTQTKGIPPHIVYSLEKLFSDPLPPNLPAFPPSVPVKKDGTEREHKGKSTIATCELVTYHPHLTDALHAVLLCHCLLQTAPPELLQHAYMVARLVRLAHGFPLFIAPVAAAAFDWKQIIRQTETSENSLHLSSVWDELCHGRTTSDEDASNPISESVSHYLSATQSKDQLISDRVEPIVRWMLYGPSTQDKTSVEDTSALIAGLQNLTTGSSSGT</sequence>
<evidence type="ECO:0000313" key="3">
    <source>
        <dbReference type="Proteomes" id="UP001251528"/>
    </source>
</evidence>
<feature type="region of interest" description="Disordered" evidence="1">
    <location>
        <begin position="301"/>
        <end position="337"/>
    </location>
</feature>
<name>A0AAJ0CHV4_9HYPO</name>
<gene>
    <name evidence="2" type="ORF">QQS21_009429</name>
</gene>
<comment type="caution">
    <text evidence="2">The sequence shown here is derived from an EMBL/GenBank/DDBJ whole genome shotgun (WGS) entry which is preliminary data.</text>
</comment>
<keyword evidence="3" id="KW-1185">Reference proteome</keyword>
<evidence type="ECO:0000256" key="1">
    <source>
        <dbReference type="SAM" id="MobiDB-lite"/>
    </source>
</evidence>